<keyword evidence="12 16" id="KW-1133">Transmembrane helix</keyword>
<dbReference type="GO" id="GO:0046872">
    <property type="term" value="F:metal ion binding"/>
    <property type="evidence" value="ECO:0007669"/>
    <property type="project" value="UniProtKB-KW"/>
</dbReference>
<dbReference type="InterPro" id="IPR002327">
    <property type="entry name" value="Cyt_c_1A/1B"/>
</dbReference>
<dbReference type="PANTHER" id="PTHR11961">
    <property type="entry name" value="CYTOCHROME C"/>
    <property type="match status" value="1"/>
</dbReference>
<evidence type="ECO:0000256" key="1">
    <source>
        <dbReference type="ARBA" id="ARBA00002071"/>
    </source>
</evidence>
<dbReference type="GO" id="GO:0020037">
    <property type="term" value="F:heme binding"/>
    <property type="evidence" value="ECO:0007669"/>
    <property type="project" value="InterPro"/>
</dbReference>
<evidence type="ECO:0000256" key="15">
    <source>
        <dbReference type="PROSITE-ProRule" id="PRU00433"/>
    </source>
</evidence>
<sequence>MSGIELNKIAASILLASLIAMMVGFITNILYKPVLHPESRGYSVEVTEDSHSDLDSKATVEAPVNIEELMKTANAEAGREIAKKCLMCHSLDKNKANKVGPHLWNIVGAEKAKAENYKYSSALSSKGGIWDEESLFHFLHKPSQYIPGTKMTFAGLNKPQDIANVIMFLKTFVHD</sequence>
<evidence type="ECO:0000256" key="5">
    <source>
        <dbReference type="ARBA" id="ARBA00022448"/>
    </source>
</evidence>
<dbReference type="Gene3D" id="1.10.760.10">
    <property type="entry name" value="Cytochrome c-like domain"/>
    <property type="match status" value="1"/>
</dbReference>
<evidence type="ECO:0000256" key="4">
    <source>
        <dbReference type="ARBA" id="ARBA00015074"/>
    </source>
</evidence>
<feature type="transmembrane region" description="Helical" evidence="16">
    <location>
        <begin position="12"/>
        <end position="31"/>
    </location>
</feature>
<gene>
    <name evidence="18" type="ORF">DMENIID0002_11660</name>
</gene>
<dbReference type="PRINTS" id="PR00604">
    <property type="entry name" value="CYTCHRMECIAB"/>
</dbReference>
<dbReference type="GO" id="GO:0005886">
    <property type="term" value="C:plasma membrane"/>
    <property type="evidence" value="ECO:0007669"/>
    <property type="project" value="UniProtKB-SubCell"/>
</dbReference>
<proteinExistence type="inferred from homology"/>
<keyword evidence="14 16" id="KW-0472">Membrane</keyword>
<keyword evidence="11" id="KW-0249">Electron transport</keyword>
<dbReference type="FunFam" id="1.10.760.10:FF:000026">
    <property type="entry name" value="Cytochrome C, membrane-bound"/>
    <property type="match status" value="1"/>
</dbReference>
<evidence type="ECO:0000256" key="13">
    <source>
        <dbReference type="ARBA" id="ARBA00023004"/>
    </source>
</evidence>
<keyword evidence="10" id="KW-0735">Signal-anchor</keyword>
<evidence type="ECO:0000256" key="8">
    <source>
        <dbReference type="ARBA" id="ARBA00022692"/>
    </source>
</evidence>
<dbReference type="Pfam" id="PF00034">
    <property type="entry name" value="Cytochrom_C"/>
    <property type="match status" value="1"/>
</dbReference>
<keyword evidence="8 16" id="KW-0812">Transmembrane</keyword>
<keyword evidence="9 15" id="KW-0479">Metal-binding</keyword>
<dbReference type="PROSITE" id="PS51007">
    <property type="entry name" value="CYTC"/>
    <property type="match status" value="1"/>
</dbReference>
<comment type="subcellular location">
    <subcellularLocation>
        <location evidence="2">Cell membrane</location>
        <topology evidence="2">Single-pass type II membrane protein</topology>
    </subcellularLocation>
</comment>
<evidence type="ECO:0000256" key="3">
    <source>
        <dbReference type="ARBA" id="ARBA00006488"/>
    </source>
</evidence>
<comment type="function">
    <text evidence="1">May be involved in electron transfer from bc1 complex to aa3.</text>
</comment>
<evidence type="ECO:0000256" key="16">
    <source>
        <dbReference type="SAM" id="Phobius"/>
    </source>
</evidence>
<dbReference type="GO" id="GO:0009055">
    <property type="term" value="F:electron transfer activity"/>
    <property type="evidence" value="ECO:0007669"/>
    <property type="project" value="InterPro"/>
</dbReference>
<protein>
    <recommendedName>
        <fullName evidence="4">Cytochrome c homolog</fullName>
    </recommendedName>
</protein>
<dbReference type="SUPFAM" id="SSF46626">
    <property type="entry name" value="Cytochrome c"/>
    <property type="match status" value="1"/>
</dbReference>
<evidence type="ECO:0000259" key="17">
    <source>
        <dbReference type="PROSITE" id="PS51007"/>
    </source>
</evidence>
<dbReference type="InterPro" id="IPR036909">
    <property type="entry name" value="Cyt_c-like_dom_sf"/>
</dbReference>
<dbReference type="AlphaFoldDB" id="A0AAT9G9J7"/>
<comment type="similarity">
    <text evidence="3">Belongs to the cytochrome c family.</text>
</comment>
<evidence type="ECO:0000256" key="2">
    <source>
        <dbReference type="ARBA" id="ARBA00004401"/>
    </source>
</evidence>
<evidence type="ECO:0000256" key="14">
    <source>
        <dbReference type="ARBA" id="ARBA00023136"/>
    </source>
</evidence>
<keyword evidence="5" id="KW-0813">Transport</keyword>
<dbReference type="EMBL" id="AP029170">
    <property type="protein sequence ID" value="BFD46520.1"/>
    <property type="molecule type" value="Genomic_DNA"/>
</dbReference>
<evidence type="ECO:0000313" key="18">
    <source>
        <dbReference type="EMBL" id="BFD46520.1"/>
    </source>
</evidence>
<evidence type="ECO:0000256" key="10">
    <source>
        <dbReference type="ARBA" id="ARBA00022968"/>
    </source>
</evidence>
<dbReference type="InterPro" id="IPR009056">
    <property type="entry name" value="Cyt_c-like_dom"/>
</dbReference>
<organism evidence="18">
    <name type="scientific">Candidatus Tisiphia endosymbiont of Sergentomyia squamirostris</name>
    <dbReference type="NCBI Taxonomy" id="3113639"/>
    <lineage>
        <taxon>Bacteria</taxon>
        <taxon>Pseudomonadati</taxon>
        <taxon>Pseudomonadota</taxon>
        <taxon>Alphaproteobacteria</taxon>
        <taxon>Rickettsiales</taxon>
        <taxon>Rickettsiaceae</taxon>
        <taxon>Rickettsieae</taxon>
        <taxon>Candidatus Tisiphia</taxon>
    </lineage>
</organism>
<feature type="domain" description="Cytochrome c" evidence="17">
    <location>
        <begin position="73"/>
        <end position="173"/>
    </location>
</feature>
<evidence type="ECO:0000256" key="6">
    <source>
        <dbReference type="ARBA" id="ARBA00022475"/>
    </source>
</evidence>
<keyword evidence="6" id="KW-1003">Cell membrane</keyword>
<keyword evidence="13 15" id="KW-0408">Iron</keyword>
<name>A0AAT9G9J7_9RICK</name>
<evidence type="ECO:0000256" key="11">
    <source>
        <dbReference type="ARBA" id="ARBA00022982"/>
    </source>
</evidence>
<evidence type="ECO:0000256" key="9">
    <source>
        <dbReference type="ARBA" id="ARBA00022723"/>
    </source>
</evidence>
<evidence type="ECO:0000256" key="7">
    <source>
        <dbReference type="ARBA" id="ARBA00022617"/>
    </source>
</evidence>
<keyword evidence="7 15" id="KW-0349">Heme</keyword>
<evidence type="ECO:0000256" key="12">
    <source>
        <dbReference type="ARBA" id="ARBA00022989"/>
    </source>
</evidence>
<reference evidence="18" key="1">
    <citation type="submission" date="2024-01" db="EMBL/GenBank/DDBJ databases">
        <title>Sequencing the genomes of a sandfly, Sergentomyia squamirostris, and its two endosymbionts.</title>
        <authorList>
            <person name="Itokawa K."/>
            <person name="Sanjoba C."/>
        </authorList>
    </citation>
    <scope>NUCLEOTIDE SEQUENCE</scope>
    <source>
        <strain evidence="18">RiSSQ</strain>
    </source>
</reference>
<accession>A0AAT9G9J7</accession>